<dbReference type="AlphaFoldDB" id="A0A2S3UXE8"/>
<dbReference type="Proteomes" id="UP000236959">
    <property type="component" value="Unassembled WGS sequence"/>
</dbReference>
<comment type="caution">
    <text evidence="1">The sequence shown here is derived from an EMBL/GenBank/DDBJ whole genome shotgun (WGS) entry which is preliminary data.</text>
</comment>
<proteinExistence type="predicted"/>
<evidence type="ECO:0000313" key="1">
    <source>
        <dbReference type="EMBL" id="POF32354.1"/>
    </source>
</evidence>
<evidence type="ECO:0000313" key="2">
    <source>
        <dbReference type="Proteomes" id="UP000236959"/>
    </source>
</evidence>
<dbReference type="EMBL" id="PPCN01000003">
    <property type="protein sequence ID" value="POF32354.1"/>
    <property type="molecule type" value="Genomic_DNA"/>
</dbReference>
<name>A0A2S3UXE8_9HYPH</name>
<dbReference type="RefSeq" id="WP_103222275.1">
    <property type="nucleotide sequence ID" value="NZ_PPCN01000003.1"/>
</dbReference>
<sequence>MDAKLTPKPELMLQGSLRWVELDKLSLLRNRGDMKGGFVHFNKPYGGSCLERVYINLNESLRGRTFGGILLKIWELDGVLTAKVAVSGREAVDSVVVYCRNAATRDEVLRKVKKYQRHRLDRFGSALPKMVAQTGKPGIGFGAEPPRRQPFRPNSQTFNGANDVMQSFGLYRSSLIFIALERTFFRKK</sequence>
<reference evidence="1 2" key="1">
    <citation type="submission" date="2018-01" db="EMBL/GenBank/DDBJ databases">
        <title>Genomic Encyclopedia of Archaeal and Bacterial Type Strains, Phase II (KMG-II): from individual species to whole genera.</title>
        <authorList>
            <person name="Goeker M."/>
        </authorList>
    </citation>
    <scope>NUCLEOTIDE SEQUENCE [LARGE SCALE GENOMIC DNA]</scope>
    <source>
        <strain evidence="1 2">DSM 17023</strain>
    </source>
</reference>
<gene>
    <name evidence="1" type="ORF">CLV41_103277</name>
</gene>
<organism evidence="1 2">
    <name type="scientific">Roseibium marinum</name>
    <dbReference type="NCBI Taxonomy" id="281252"/>
    <lineage>
        <taxon>Bacteria</taxon>
        <taxon>Pseudomonadati</taxon>
        <taxon>Pseudomonadota</taxon>
        <taxon>Alphaproteobacteria</taxon>
        <taxon>Hyphomicrobiales</taxon>
        <taxon>Stappiaceae</taxon>
        <taxon>Roseibium</taxon>
    </lineage>
</organism>
<accession>A0A2S3UXE8</accession>
<keyword evidence="2" id="KW-1185">Reference proteome</keyword>
<protein>
    <submittedName>
        <fullName evidence="1">Uncharacterized protein</fullName>
    </submittedName>
</protein>